<evidence type="ECO:0000256" key="6">
    <source>
        <dbReference type="ARBA" id="ARBA00038076"/>
    </source>
</evidence>
<keyword evidence="2" id="KW-1003">Cell membrane</keyword>
<dbReference type="Pfam" id="PF02687">
    <property type="entry name" value="FtsX"/>
    <property type="match status" value="1"/>
</dbReference>
<proteinExistence type="inferred from homology"/>
<keyword evidence="3 7" id="KW-0812">Transmembrane</keyword>
<comment type="subcellular location">
    <subcellularLocation>
        <location evidence="1">Cell membrane</location>
        <topology evidence="1">Multi-pass membrane protein</topology>
    </subcellularLocation>
</comment>
<evidence type="ECO:0000256" key="2">
    <source>
        <dbReference type="ARBA" id="ARBA00022475"/>
    </source>
</evidence>
<dbReference type="InterPro" id="IPR025857">
    <property type="entry name" value="MacB_PCD"/>
</dbReference>
<dbReference type="Pfam" id="PF12704">
    <property type="entry name" value="MacB_PCD"/>
    <property type="match status" value="1"/>
</dbReference>
<dbReference type="Proteomes" id="UP001597362">
    <property type="component" value="Unassembled WGS sequence"/>
</dbReference>
<feature type="domain" description="ABC3 transporter permease C-terminal" evidence="8">
    <location>
        <begin position="254"/>
        <end position="370"/>
    </location>
</feature>
<evidence type="ECO:0000313" key="10">
    <source>
        <dbReference type="EMBL" id="MFD2114776.1"/>
    </source>
</evidence>
<accession>A0ABW4YGM7</accession>
<name>A0ABW4YGM7_9BACL</name>
<comment type="similarity">
    <text evidence="6">Belongs to the ABC-4 integral membrane protein family.</text>
</comment>
<keyword evidence="11" id="KW-1185">Reference proteome</keyword>
<protein>
    <submittedName>
        <fullName evidence="10">ABC transporter permease</fullName>
    </submittedName>
</protein>
<dbReference type="EMBL" id="JBHUHO010000008">
    <property type="protein sequence ID" value="MFD2114776.1"/>
    <property type="molecule type" value="Genomic_DNA"/>
</dbReference>
<dbReference type="InterPro" id="IPR003838">
    <property type="entry name" value="ABC3_permease_C"/>
</dbReference>
<gene>
    <name evidence="10" type="ORF">ACFSJH_03310</name>
</gene>
<feature type="domain" description="MacB-like periplasmic core" evidence="9">
    <location>
        <begin position="15"/>
        <end position="212"/>
    </location>
</feature>
<feature type="transmembrane region" description="Helical" evidence="7">
    <location>
        <begin position="249"/>
        <end position="276"/>
    </location>
</feature>
<evidence type="ECO:0000256" key="1">
    <source>
        <dbReference type="ARBA" id="ARBA00004651"/>
    </source>
</evidence>
<comment type="caution">
    <text evidence="10">The sequence shown here is derived from an EMBL/GenBank/DDBJ whole genome shotgun (WGS) entry which is preliminary data.</text>
</comment>
<evidence type="ECO:0000313" key="11">
    <source>
        <dbReference type="Proteomes" id="UP001597362"/>
    </source>
</evidence>
<reference evidence="11" key="1">
    <citation type="journal article" date="2019" name="Int. J. Syst. Evol. Microbiol.">
        <title>The Global Catalogue of Microorganisms (GCM) 10K type strain sequencing project: providing services to taxonomists for standard genome sequencing and annotation.</title>
        <authorList>
            <consortium name="The Broad Institute Genomics Platform"/>
            <consortium name="The Broad Institute Genome Sequencing Center for Infectious Disease"/>
            <person name="Wu L."/>
            <person name="Ma J."/>
        </authorList>
    </citation>
    <scope>NUCLEOTIDE SEQUENCE [LARGE SCALE GENOMIC DNA]</scope>
    <source>
        <strain evidence="11">GH52</strain>
    </source>
</reference>
<keyword evidence="5 7" id="KW-0472">Membrane</keyword>
<sequence length="377" mass="42754">MYQFIFRQWKNRKATILLIVIGFFIGSLVMSLGTSASVESIVYINDQRAGNPEQQLDIFLSQDDEWNQRDVEDTVERLSEFGEIQLLSMGSRKLDQYNDSFPIVPVLFHQDPSWHIPLVEGKYFSTEDMGGNKSIIIGKSIADKHKINLGDRVVIEGEKFHVIGIGGRSSRETSWEHAIYMPWKDYLDIYDDFFLEENKLHTVSIRLKSGKDLFMQNSKGLIETANQNGIKLVYENVNDVDNSSLRNTLIITIVATILIYTIAIINIIHLMLYWLLERKREIGIMKALGANNGYIAKTVLLEVLIMSIIGGLLAILVQYLAMLFLSNSSIGKEITFQVTWLNLFSALGVSLFFGMISAIVPALKAMRFEPISAINRT</sequence>
<feature type="transmembrane region" description="Helical" evidence="7">
    <location>
        <begin position="299"/>
        <end position="320"/>
    </location>
</feature>
<evidence type="ECO:0000259" key="8">
    <source>
        <dbReference type="Pfam" id="PF02687"/>
    </source>
</evidence>
<evidence type="ECO:0000256" key="3">
    <source>
        <dbReference type="ARBA" id="ARBA00022692"/>
    </source>
</evidence>
<evidence type="ECO:0000256" key="4">
    <source>
        <dbReference type="ARBA" id="ARBA00022989"/>
    </source>
</evidence>
<evidence type="ECO:0000259" key="9">
    <source>
        <dbReference type="Pfam" id="PF12704"/>
    </source>
</evidence>
<keyword evidence="4 7" id="KW-1133">Transmembrane helix</keyword>
<organism evidence="10 11">
    <name type="scientific">Paenibacillus yanchengensis</name>
    <dbReference type="NCBI Taxonomy" id="2035833"/>
    <lineage>
        <taxon>Bacteria</taxon>
        <taxon>Bacillati</taxon>
        <taxon>Bacillota</taxon>
        <taxon>Bacilli</taxon>
        <taxon>Bacillales</taxon>
        <taxon>Paenibacillaceae</taxon>
        <taxon>Paenibacillus</taxon>
    </lineage>
</organism>
<evidence type="ECO:0000256" key="7">
    <source>
        <dbReference type="SAM" id="Phobius"/>
    </source>
</evidence>
<dbReference type="RefSeq" id="WP_377769790.1">
    <property type="nucleotide sequence ID" value="NZ_JBHUHO010000008.1"/>
</dbReference>
<dbReference type="PANTHER" id="PTHR30572:SF4">
    <property type="entry name" value="ABC TRANSPORTER PERMEASE YTRF"/>
    <property type="match status" value="1"/>
</dbReference>
<dbReference type="InterPro" id="IPR050250">
    <property type="entry name" value="Macrolide_Exporter_MacB"/>
</dbReference>
<dbReference type="PANTHER" id="PTHR30572">
    <property type="entry name" value="MEMBRANE COMPONENT OF TRANSPORTER-RELATED"/>
    <property type="match status" value="1"/>
</dbReference>
<feature type="transmembrane region" description="Helical" evidence="7">
    <location>
        <begin position="340"/>
        <end position="363"/>
    </location>
</feature>
<evidence type="ECO:0000256" key="5">
    <source>
        <dbReference type="ARBA" id="ARBA00023136"/>
    </source>
</evidence>